<feature type="region of interest" description="Disordered" evidence="2">
    <location>
        <begin position="620"/>
        <end position="686"/>
    </location>
</feature>
<dbReference type="KEGG" id="mng:MNEG_10755"/>
<name>A0A0D2M7X7_9CHLO</name>
<evidence type="ECO:0000313" key="3">
    <source>
        <dbReference type="EMBL" id="KIY97206.1"/>
    </source>
</evidence>
<organism evidence="3 4">
    <name type="scientific">Monoraphidium neglectum</name>
    <dbReference type="NCBI Taxonomy" id="145388"/>
    <lineage>
        <taxon>Eukaryota</taxon>
        <taxon>Viridiplantae</taxon>
        <taxon>Chlorophyta</taxon>
        <taxon>core chlorophytes</taxon>
        <taxon>Chlorophyceae</taxon>
        <taxon>CS clade</taxon>
        <taxon>Sphaeropleales</taxon>
        <taxon>Selenastraceae</taxon>
        <taxon>Monoraphidium</taxon>
    </lineage>
</organism>
<keyword evidence="3" id="KW-0418">Kinase</keyword>
<sequence>MSKIVPALTDVFQKALSGGVSNLSFSTLSGDLGRTMYRFSFRIPPYYTLLVRSLSVLEGIALASDPNYKVLGAAYPWISRRLLTRPSPELRATLKRLLYKGGGFRFDRLEQLLQQAARARTSPSRPPPRSGGGGGAEGQAEGKGSGGPLALLLSRDGSYVREILEDEVAKGVDAAWRLAGDALVSSASTRFAAFAAAGPAALLLPGGLAERGGGGGGGGRNGNGGGAAPALVQVIRGAERDLLLLPRLSEESDAEQIRGLTRLATTMAEISSSATAASSTTPAAAAAAAAAANSTAAAVSALGIDDAATPGLAGGAAAGPGGPAAALVAAAGEAVGVLTWLVTELQRLPPDAQREAIVLPVAIMQKAGSRATARAIKWALSGAAPWPFNALAGGRGAAALPWLFGGPAEDRGLGAGGGAGGDGTSVAVTPPPPLAGLAPSPARTPLSAGGKGGEPITFRVLEDTRPAAQRGTGGDGGGSTSSSERGSGGGGSGDGPATGSSGRTEAPATGASARPSGSFPSNGNGRNGRSGSMRTLQAPPQSAAGPRAPAKAEAAAGASTAAPLPAAPAGAAAPRPTPLVPLEPPVEVVIADVILVENDVSRTGRDVSTADADVIVADGGSGSSSAGPRHAAPGAGQARGAGGGAARVAEGWAGGAAVNRSSSGDGGSAADNGALVGARRNSSVQQ</sequence>
<feature type="compositionally biased region" description="Low complexity" evidence="2">
    <location>
        <begin position="514"/>
        <end position="532"/>
    </location>
</feature>
<dbReference type="PANTHER" id="PTHR10566:SF119">
    <property type="entry name" value="OS04G0640500 PROTEIN"/>
    <property type="match status" value="1"/>
</dbReference>
<evidence type="ECO:0000256" key="1">
    <source>
        <dbReference type="ARBA" id="ARBA00009670"/>
    </source>
</evidence>
<dbReference type="AlphaFoldDB" id="A0A0D2M7X7"/>
<proteinExistence type="inferred from homology"/>
<dbReference type="STRING" id="145388.A0A0D2M7X7"/>
<dbReference type="Proteomes" id="UP000054498">
    <property type="component" value="Unassembled WGS sequence"/>
</dbReference>
<reference evidence="3 4" key="1">
    <citation type="journal article" date="2013" name="BMC Genomics">
        <title>Reconstruction of the lipid metabolism for the microalga Monoraphidium neglectum from its genome sequence reveals characteristics suitable for biofuel production.</title>
        <authorList>
            <person name="Bogen C."/>
            <person name="Al-Dilaimi A."/>
            <person name="Albersmeier A."/>
            <person name="Wichmann J."/>
            <person name="Grundmann M."/>
            <person name="Rupp O."/>
            <person name="Lauersen K.J."/>
            <person name="Blifernez-Klassen O."/>
            <person name="Kalinowski J."/>
            <person name="Goesmann A."/>
            <person name="Mussgnug J.H."/>
            <person name="Kruse O."/>
        </authorList>
    </citation>
    <scope>NUCLEOTIDE SEQUENCE [LARGE SCALE GENOMIC DNA]</scope>
    <source>
        <strain evidence="3 4">SAG 48.87</strain>
    </source>
</reference>
<keyword evidence="4" id="KW-1185">Reference proteome</keyword>
<feature type="region of interest" description="Disordered" evidence="2">
    <location>
        <begin position="116"/>
        <end position="147"/>
    </location>
</feature>
<feature type="compositionally biased region" description="Low complexity" evidence="2">
    <location>
        <begin position="646"/>
        <end position="674"/>
    </location>
</feature>
<dbReference type="OrthoDB" id="427480at2759"/>
<dbReference type="InterPro" id="IPR050154">
    <property type="entry name" value="UbiB_kinase"/>
</dbReference>
<comment type="similarity">
    <text evidence="1">Belongs to the protein kinase superfamily. ADCK protein kinase family.</text>
</comment>
<keyword evidence="3" id="KW-0808">Transferase</keyword>
<accession>A0A0D2M7X7</accession>
<feature type="compositionally biased region" description="Gly residues" evidence="2">
    <location>
        <begin position="486"/>
        <end position="496"/>
    </location>
</feature>
<dbReference type="EC" id="2.7.-.-" evidence="3"/>
<evidence type="ECO:0000313" key="4">
    <source>
        <dbReference type="Proteomes" id="UP000054498"/>
    </source>
</evidence>
<feature type="region of interest" description="Disordered" evidence="2">
    <location>
        <begin position="413"/>
        <end position="573"/>
    </location>
</feature>
<gene>
    <name evidence="3" type="ORF">MNEG_10755</name>
</gene>
<dbReference type="EMBL" id="KK102665">
    <property type="protein sequence ID" value="KIY97206.1"/>
    <property type="molecule type" value="Genomic_DNA"/>
</dbReference>
<feature type="compositionally biased region" description="Low complexity" evidence="2">
    <location>
        <begin position="623"/>
        <end position="636"/>
    </location>
</feature>
<dbReference type="GO" id="GO:0016301">
    <property type="term" value="F:kinase activity"/>
    <property type="evidence" value="ECO:0007669"/>
    <property type="project" value="UniProtKB-KW"/>
</dbReference>
<feature type="compositionally biased region" description="Gly residues" evidence="2">
    <location>
        <begin position="130"/>
        <end position="147"/>
    </location>
</feature>
<feature type="compositionally biased region" description="Low complexity" evidence="2">
    <location>
        <begin position="542"/>
        <end position="573"/>
    </location>
</feature>
<dbReference type="RefSeq" id="XP_013896226.1">
    <property type="nucleotide sequence ID" value="XM_014040772.1"/>
</dbReference>
<feature type="compositionally biased region" description="Gly residues" evidence="2">
    <location>
        <begin position="413"/>
        <end position="423"/>
    </location>
</feature>
<evidence type="ECO:0000256" key="2">
    <source>
        <dbReference type="SAM" id="MobiDB-lite"/>
    </source>
</evidence>
<dbReference type="PANTHER" id="PTHR10566">
    <property type="entry name" value="CHAPERONE-ACTIVITY OF BC1 COMPLEX CABC1 -RELATED"/>
    <property type="match status" value="1"/>
</dbReference>
<dbReference type="GeneID" id="25727949"/>
<protein>
    <submittedName>
        <fullName evidence="3">Putative aarF domain-containing protein kinase</fullName>
        <ecNumber evidence="3">2.7.-.-</ecNumber>
    </submittedName>
</protein>